<accession>A0ABC9WGX6</accession>
<gene>
    <name evidence="1" type="ORF">GRJ2_000915400</name>
</gene>
<sequence length="80" mass="8353">MAGAPGSSVGGRTFADLSAVATDGFETSLGPTPDSFLIPYGYVQRKVATAVCLIVPETIRFEEASSTTQKNIMIIKAVLS</sequence>
<dbReference type="EMBL" id="BAAFJT010000002">
    <property type="protein sequence ID" value="GAB0184501.1"/>
    <property type="molecule type" value="Genomic_DNA"/>
</dbReference>
<protein>
    <submittedName>
        <fullName evidence="1">Uncharacterized protein</fullName>
    </submittedName>
</protein>
<keyword evidence="2" id="KW-1185">Reference proteome</keyword>
<evidence type="ECO:0000313" key="1">
    <source>
        <dbReference type="EMBL" id="GAB0184501.1"/>
    </source>
</evidence>
<evidence type="ECO:0000313" key="2">
    <source>
        <dbReference type="Proteomes" id="UP001623348"/>
    </source>
</evidence>
<reference evidence="1 2" key="1">
    <citation type="submission" date="2024-06" db="EMBL/GenBank/DDBJ databases">
        <title>The draft genome of Grus japonensis, version 3.</title>
        <authorList>
            <person name="Nabeshima K."/>
            <person name="Suzuki S."/>
            <person name="Onuma M."/>
        </authorList>
    </citation>
    <scope>NUCLEOTIDE SEQUENCE [LARGE SCALE GENOMIC DNA]</scope>
    <source>
        <strain evidence="1 2">451A</strain>
    </source>
</reference>
<dbReference type="AlphaFoldDB" id="A0ABC9WGX6"/>
<organism evidence="1 2">
    <name type="scientific">Grus japonensis</name>
    <name type="common">Japanese crane</name>
    <name type="synonym">Red-crowned crane</name>
    <dbReference type="NCBI Taxonomy" id="30415"/>
    <lineage>
        <taxon>Eukaryota</taxon>
        <taxon>Metazoa</taxon>
        <taxon>Chordata</taxon>
        <taxon>Craniata</taxon>
        <taxon>Vertebrata</taxon>
        <taxon>Euteleostomi</taxon>
        <taxon>Archelosauria</taxon>
        <taxon>Archosauria</taxon>
        <taxon>Dinosauria</taxon>
        <taxon>Saurischia</taxon>
        <taxon>Theropoda</taxon>
        <taxon>Coelurosauria</taxon>
        <taxon>Aves</taxon>
        <taxon>Neognathae</taxon>
        <taxon>Neoaves</taxon>
        <taxon>Gruiformes</taxon>
        <taxon>Gruidae</taxon>
        <taxon>Grus</taxon>
    </lineage>
</organism>
<name>A0ABC9WGX6_GRUJA</name>
<proteinExistence type="predicted"/>
<comment type="caution">
    <text evidence="1">The sequence shown here is derived from an EMBL/GenBank/DDBJ whole genome shotgun (WGS) entry which is preliminary data.</text>
</comment>
<dbReference type="Proteomes" id="UP001623348">
    <property type="component" value="Unassembled WGS sequence"/>
</dbReference>